<evidence type="ECO:0000256" key="1">
    <source>
        <dbReference type="ARBA" id="ARBA00023002"/>
    </source>
</evidence>
<dbReference type="InterPro" id="IPR050766">
    <property type="entry name" value="Bact_Lucif_Oxidored"/>
</dbReference>
<organism evidence="4 5">
    <name type="scientific">Amycolatopsis antarctica</name>
    <dbReference type="NCBI Taxonomy" id="1854586"/>
    <lineage>
        <taxon>Bacteria</taxon>
        <taxon>Bacillati</taxon>
        <taxon>Actinomycetota</taxon>
        <taxon>Actinomycetes</taxon>
        <taxon>Pseudonocardiales</taxon>
        <taxon>Pseudonocardiaceae</taxon>
        <taxon>Amycolatopsis</taxon>
    </lineage>
</organism>
<dbReference type="GO" id="GO:0004497">
    <property type="term" value="F:monooxygenase activity"/>
    <property type="evidence" value="ECO:0007669"/>
    <property type="project" value="UniProtKB-KW"/>
</dbReference>
<dbReference type="Pfam" id="PF00296">
    <property type="entry name" value="Bac_luciferase"/>
    <property type="match status" value="1"/>
</dbReference>
<keyword evidence="5" id="KW-1185">Reference proteome</keyword>
<evidence type="ECO:0000259" key="3">
    <source>
        <dbReference type="Pfam" id="PF00296"/>
    </source>
</evidence>
<dbReference type="PANTHER" id="PTHR30137:SF8">
    <property type="entry name" value="BLR5498 PROTEIN"/>
    <property type="match status" value="1"/>
</dbReference>
<comment type="caution">
    <text evidence="4">The sequence shown here is derived from an EMBL/GenBank/DDBJ whole genome shotgun (WGS) entry which is preliminary data.</text>
</comment>
<protein>
    <submittedName>
        <fullName evidence="4">LLM class flavin-dependent oxidoreductase</fullName>
    </submittedName>
</protein>
<dbReference type="RefSeq" id="WP_094863093.1">
    <property type="nucleotide sequence ID" value="NZ_NKYE01000007.1"/>
</dbReference>
<dbReference type="EMBL" id="NKYE01000007">
    <property type="protein sequence ID" value="OZM72615.1"/>
    <property type="molecule type" value="Genomic_DNA"/>
</dbReference>
<keyword evidence="1" id="KW-0560">Oxidoreductase</keyword>
<dbReference type="AlphaFoldDB" id="A0A263D5E9"/>
<dbReference type="PANTHER" id="PTHR30137">
    <property type="entry name" value="LUCIFERASE-LIKE MONOOXYGENASE"/>
    <property type="match status" value="1"/>
</dbReference>
<dbReference type="OrthoDB" id="7903015at2"/>
<dbReference type="GO" id="GO:0005829">
    <property type="term" value="C:cytosol"/>
    <property type="evidence" value="ECO:0007669"/>
    <property type="project" value="TreeGrafter"/>
</dbReference>
<dbReference type="Proteomes" id="UP000242444">
    <property type="component" value="Unassembled WGS sequence"/>
</dbReference>
<dbReference type="SUPFAM" id="SSF51679">
    <property type="entry name" value="Bacterial luciferase-like"/>
    <property type="match status" value="1"/>
</dbReference>
<dbReference type="InParanoid" id="A0A263D5E9"/>
<sequence>MRFGVFLLCGRFPGQSDAAALHRSVTAARAAERAGFDDVWFAEHHFMPYGVCPSAITLAAYTLGRTERIDVGTAVSVLSTAHPVALAEQCAMLAAVSDGRLRLGVGRGGPWQDLEVFGTGLDRYERGYPEGLDLLLSALGAPSVRADGEWFSFREVPMVPRSPHPVPVVVACGAAESASVRLAARRGLPMLLGMHADDAEKARTVAAHGGDARHVSTVLCEVGGSREAAVARVRSTLPGWLAEGLAAHVTVDGRPRSKRDPVAYTDRLCELHPVGSPEYCVDRLGSAAERTGVSHVIMMVEAAGALDSTLANIERIGAEVLPALR</sequence>
<proteinExistence type="predicted"/>
<dbReference type="GO" id="GO:0016705">
    <property type="term" value="F:oxidoreductase activity, acting on paired donors, with incorporation or reduction of molecular oxygen"/>
    <property type="evidence" value="ECO:0007669"/>
    <property type="project" value="InterPro"/>
</dbReference>
<evidence type="ECO:0000313" key="4">
    <source>
        <dbReference type="EMBL" id="OZM72615.1"/>
    </source>
</evidence>
<evidence type="ECO:0000313" key="5">
    <source>
        <dbReference type="Proteomes" id="UP000242444"/>
    </source>
</evidence>
<reference evidence="4 5" key="1">
    <citation type="submission" date="2017-07" db="EMBL/GenBank/DDBJ databases">
        <title>Amycolatopsis antarcticus sp. nov., isolated from the surface of an Antarcticus brown macroalga.</title>
        <authorList>
            <person name="Wang J."/>
            <person name="Leiva S."/>
            <person name="Huang J."/>
            <person name="Huang Y."/>
        </authorList>
    </citation>
    <scope>NUCLEOTIDE SEQUENCE [LARGE SCALE GENOMIC DNA]</scope>
    <source>
        <strain evidence="4 5">AU-G6</strain>
    </source>
</reference>
<keyword evidence="2" id="KW-0503">Monooxygenase</keyword>
<name>A0A263D5E9_9PSEU</name>
<evidence type="ECO:0000256" key="2">
    <source>
        <dbReference type="ARBA" id="ARBA00023033"/>
    </source>
</evidence>
<dbReference type="InterPro" id="IPR036661">
    <property type="entry name" value="Luciferase-like_sf"/>
</dbReference>
<dbReference type="Gene3D" id="3.20.20.30">
    <property type="entry name" value="Luciferase-like domain"/>
    <property type="match status" value="1"/>
</dbReference>
<feature type="domain" description="Luciferase-like" evidence="3">
    <location>
        <begin position="1"/>
        <end position="294"/>
    </location>
</feature>
<gene>
    <name evidence="4" type="ORF">CFN78_13305</name>
</gene>
<accession>A0A263D5E9</accession>
<dbReference type="InterPro" id="IPR011251">
    <property type="entry name" value="Luciferase-like_dom"/>
</dbReference>